<evidence type="ECO:0000313" key="2">
    <source>
        <dbReference type="Proteomes" id="UP000271974"/>
    </source>
</evidence>
<evidence type="ECO:0000313" key="1">
    <source>
        <dbReference type="EMBL" id="RUS89522.1"/>
    </source>
</evidence>
<protein>
    <submittedName>
        <fullName evidence="1">Uncharacterized protein</fullName>
    </submittedName>
</protein>
<keyword evidence="2" id="KW-1185">Reference proteome</keyword>
<dbReference type="AlphaFoldDB" id="A0A3S0ZYW1"/>
<gene>
    <name evidence="1" type="ORF">EGW08_002710</name>
</gene>
<accession>A0A3S0ZYW1</accession>
<proteinExistence type="predicted"/>
<reference evidence="1 2" key="1">
    <citation type="submission" date="2019-01" db="EMBL/GenBank/DDBJ databases">
        <title>A draft genome assembly of the solar-powered sea slug Elysia chlorotica.</title>
        <authorList>
            <person name="Cai H."/>
            <person name="Li Q."/>
            <person name="Fang X."/>
            <person name="Li J."/>
            <person name="Curtis N.E."/>
            <person name="Altenburger A."/>
            <person name="Shibata T."/>
            <person name="Feng M."/>
            <person name="Maeda T."/>
            <person name="Schwartz J.A."/>
            <person name="Shigenobu S."/>
            <person name="Lundholm N."/>
            <person name="Nishiyama T."/>
            <person name="Yang H."/>
            <person name="Hasebe M."/>
            <person name="Li S."/>
            <person name="Pierce S.K."/>
            <person name="Wang J."/>
        </authorList>
    </citation>
    <scope>NUCLEOTIDE SEQUENCE [LARGE SCALE GENOMIC DNA]</scope>
    <source>
        <strain evidence="1">EC2010</strain>
        <tissue evidence="1">Whole organism of an adult</tissue>
    </source>
</reference>
<comment type="caution">
    <text evidence="1">The sequence shown here is derived from an EMBL/GenBank/DDBJ whole genome shotgun (WGS) entry which is preliminary data.</text>
</comment>
<organism evidence="1 2">
    <name type="scientific">Elysia chlorotica</name>
    <name type="common">Eastern emerald elysia</name>
    <name type="synonym">Sea slug</name>
    <dbReference type="NCBI Taxonomy" id="188477"/>
    <lineage>
        <taxon>Eukaryota</taxon>
        <taxon>Metazoa</taxon>
        <taxon>Spiralia</taxon>
        <taxon>Lophotrochozoa</taxon>
        <taxon>Mollusca</taxon>
        <taxon>Gastropoda</taxon>
        <taxon>Heterobranchia</taxon>
        <taxon>Euthyneura</taxon>
        <taxon>Panpulmonata</taxon>
        <taxon>Sacoglossa</taxon>
        <taxon>Placobranchoidea</taxon>
        <taxon>Plakobranchidae</taxon>
        <taxon>Elysia</taxon>
    </lineage>
</organism>
<dbReference type="EMBL" id="RQTK01000053">
    <property type="protein sequence ID" value="RUS89522.1"/>
    <property type="molecule type" value="Genomic_DNA"/>
</dbReference>
<name>A0A3S0ZYW1_ELYCH</name>
<dbReference type="Proteomes" id="UP000271974">
    <property type="component" value="Unassembled WGS sequence"/>
</dbReference>
<sequence length="261" mass="28169">MKNWVITVSPGRKTAPRPFPWPITNWLIRRGLPPGGHRGQIACCRISALETYLAHRCAPIASLGKAIYADPAVSPSLVPSQRPYLASLENSSGDAARGTRVCVASWEIQAVIVMFTFPLDPQEEVPPHLPCGEIVTQVRCISLVKVQEHPARQKITRCHEGERTISQPLFISLRSCVCMRRCRGAPCRVRSARPLFGKPGGPLGGVCASQPVSQPARDGDGIARPSPGAADWKVAVSDCLGWSVDCQGVTRTSLLDGVAYS</sequence>